<feature type="non-terminal residue" evidence="1">
    <location>
        <position position="1"/>
    </location>
</feature>
<organism evidence="1">
    <name type="scientific">Nothobranchius rachovii</name>
    <name type="common">bluefin notho</name>
    <dbReference type="NCBI Taxonomy" id="451742"/>
    <lineage>
        <taxon>Eukaryota</taxon>
        <taxon>Metazoa</taxon>
        <taxon>Chordata</taxon>
        <taxon>Craniata</taxon>
        <taxon>Vertebrata</taxon>
        <taxon>Euteleostomi</taxon>
        <taxon>Actinopterygii</taxon>
        <taxon>Neopterygii</taxon>
        <taxon>Teleostei</taxon>
        <taxon>Neoteleostei</taxon>
        <taxon>Acanthomorphata</taxon>
        <taxon>Ovalentaria</taxon>
        <taxon>Atherinomorphae</taxon>
        <taxon>Cyprinodontiformes</taxon>
        <taxon>Nothobranchiidae</taxon>
        <taxon>Nothobranchius</taxon>
    </lineage>
</organism>
<proteinExistence type="predicted"/>
<reference evidence="1" key="1">
    <citation type="submission" date="2016-05" db="EMBL/GenBank/DDBJ databases">
        <authorList>
            <person name="Lavstsen T."/>
            <person name="Jespersen J.S."/>
        </authorList>
    </citation>
    <scope>NUCLEOTIDE SEQUENCE</scope>
    <source>
        <tissue evidence="1">Brain</tissue>
    </source>
</reference>
<sequence>RRDNCICQVGCSDQKPCLKTNACRRFSHLPHITSCAVSVVASFL</sequence>
<accession>A0A1A8NCL5</accession>
<evidence type="ECO:0000313" key="1">
    <source>
        <dbReference type="EMBL" id="SBR66577.1"/>
    </source>
</evidence>
<dbReference type="EMBL" id="HAEH01001277">
    <property type="protein sequence ID" value="SBR66577.1"/>
    <property type="molecule type" value="Transcribed_RNA"/>
</dbReference>
<name>A0A1A8NCL5_9TELE</name>
<dbReference type="AlphaFoldDB" id="A0A1A8NCL5"/>
<gene>
    <name evidence="1" type="primary">CABZ01007893.1</name>
</gene>
<protein>
    <submittedName>
        <fullName evidence="1">Oxysterol-binding protein</fullName>
    </submittedName>
</protein>
<reference evidence="1" key="2">
    <citation type="submission" date="2016-06" db="EMBL/GenBank/DDBJ databases">
        <title>The genome of a short-lived fish provides insights into sex chromosome evolution and the genetic control of aging.</title>
        <authorList>
            <person name="Reichwald K."/>
            <person name="Felder M."/>
            <person name="Petzold A."/>
            <person name="Koch P."/>
            <person name="Groth M."/>
            <person name="Platzer M."/>
        </authorList>
    </citation>
    <scope>NUCLEOTIDE SEQUENCE</scope>
    <source>
        <tissue evidence="1">Brain</tissue>
    </source>
</reference>